<evidence type="ECO:0000313" key="3">
    <source>
        <dbReference type="Proteomes" id="UP001500442"/>
    </source>
</evidence>
<sequence>MPDPSTPDEGGENASSVETAKPLSKKKILLVLGIGAGRSSR</sequence>
<name>A0ABN3EVD2_9ACTN</name>
<gene>
    <name evidence="2" type="ORF">GCM10010368_48330</name>
</gene>
<evidence type="ECO:0000313" key="2">
    <source>
        <dbReference type="EMBL" id="GAA2273283.1"/>
    </source>
</evidence>
<dbReference type="EMBL" id="BAAASN010000014">
    <property type="protein sequence ID" value="GAA2273283.1"/>
    <property type="molecule type" value="Genomic_DNA"/>
</dbReference>
<organism evidence="2 3">
    <name type="scientific">Streptomyces roseiscleroticus</name>
    <dbReference type="NCBI Taxonomy" id="1972"/>
    <lineage>
        <taxon>Bacteria</taxon>
        <taxon>Bacillati</taxon>
        <taxon>Actinomycetota</taxon>
        <taxon>Actinomycetes</taxon>
        <taxon>Kitasatosporales</taxon>
        <taxon>Streptomycetaceae</taxon>
        <taxon>Streptomyces</taxon>
    </lineage>
</organism>
<comment type="caution">
    <text evidence="2">The sequence shown here is derived from an EMBL/GenBank/DDBJ whole genome shotgun (WGS) entry which is preliminary data.</text>
</comment>
<keyword evidence="3" id="KW-1185">Reference proteome</keyword>
<protein>
    <submittedName>
        <fullName evidence="2">Uncharacterized protein</fullName>
    </submittedName>
</protein>
<proteinExistence type="predicted"/>
<feature type="region of interest" description="Disordered" evidence="1">
    <location>
        <begin position="1"/>
        <end position="22"/>
    </location>
</feature>
<accession>A0ABN3EVD2</accession>
<dbReference type="Proteomes" id="UP001500442">
    <property type="component" value="Unassembled WGS sequence"/>
</dbReference>
<dbReference type="RefSeq" id="WP_346158676.1">
    <property type="nucleotide sequence ID" value="NZ_BAAASN010000014.1"/>
</dbReference>
<reference evidence="2 3" key="1">
    <citation type="journal article" date="2019" name="Int. J. Syst. Evol. Microbiol.">
        <title>The Global Catalogue of Microorganisms (GCM) 10K type strain sequencing project: providing services to taxonomists for standard genome sequencing and annotation.</title>
        <authorList>
            <consortium name="The Broad Institute Genomics Platform"/>
            <consortium name="The Broad Institute Genome Sequencing Center for Infectious Disease"/>
            <person name="Wu L."/>
            <person name="Ma J."/>
        </authorList>
    </citation>
    <scope>NUCLEOTIDE SEQUENCE [LARGE SCALE GENOMIC DNA]</scope>
    <source>
        <strain evidence="2 3">JCM 4823</strain>
    </source>
</reference>
<evidence type="ECO:0000256" key="1">
    <source>
        <dbReference type="SAM" id="MobiDB-lite"/>
    </source>
</evidence>